<accession>A0A8D8P5W0</accession>
<reference evidence="1" key="1">
    <citation type="submission" date="2021-05" db="EMBL/GenBank/DDBJ databases">
        <authorList>
            <person name="Alioto T."/>
            <person name="Alioto T."/>
            <person name="Gomez Garrido J."/>
        </authorList>
    </citation>
    <scope>NUCLEOTIDE SEQUENCE</scope>
</reference>
<dbReference type="EMBL" id="HBUE01217484">
    <property type="protein sequence ID" value="CAG6537813.1"/>
    <property type="molecule type" value="Transcribed_RNA"/>
</dbReference>
<name>A0A8D8P5W0_CULPI</name>
<dbReference type="AlphaFoldDB" id="A0A8D8P5W0"/>
<organism evidence="1">
    <name type="scientific">Culex pipiens</name>
    <name type="common">House mosquito</name>
    <dbReference type="NCBI Taxonomy" id="7175"/>
    <lineage>
        <taxon>Eukaryota</taxon>
        <taxon>Metazoa</taxon>
        <taxon>Ecdysozoa</taxon>
        <taxon>Arthropoda</taxon>
        <taxon>Hexapoda</taxon>
        <taxon>Insecta</taxon>
        <taxon>Pterygota</taxon>
        <taxon>Neoptera</taxon>
        <taxon>Endopterygota</taxon>
        <taxon>Diptera</taxon>
        <taxon>Nematocera</taxon>
        <taxon>Culicoidea</taxon>
        <taxon>Culicidae</taxon>
        <taxon>Culicinae</taxon>
        <taxon>Culicini</taxon>
        <taxon>Culex</taxon>
        <taxon>Culex</taxon>
    </lineage>
</organism>
<sequence length="152" mass="16713">MSLSSPFLIWGQQMPSKLALIRHRRRPVAGGVIDSSTKSDRSIIMGLVVHWNGGTHVLSEGHDVEPSKTRSIWDWFVPTAATGTVIPNTTVSSRATSLIFFLPAPATCGNFIFTTQRTPTAGFRTLGTRFDNGVEKGVLLAKWHFKRNVSGY</sequence>
<dbReference type="EMBL" id="HBUE01324044">
    <property type="protein sequence ID" value="CAG6589824.1"/>
    <property type="molecule type" value="Transcribed_RNA"/>
</dbReference>
<evidence type="ECO:0000313" key="1">
    <source>
        <dbReference type="EMBL" id="CAG6589824.1"/>
    </source>
</evidence>
<protein>
    <submittedName>
        <fullName evidence="1">(northern house mosquito) hypothetical protein</fullName>
    </submittedName>
</protein>
<proteinExistence type="predicted"/>